<evidence type="ECO:0000313" key="2">
    <source>
        <dbReference type="EMBL" id="OAV93785.1"/>
    </source>
</evidence>
<dbReference type="OrthoDB" id="2504051at2759"/>
<proteinExistence type="predicted"/>
<feature type="compositionally biased region" description="Basic and acidic residues" evidence="1">
    <location>
        <begin position="106"/>
        <end position="116"/>
    </location>
</feature>
<sequence length="488" mass="54417">MSASPARFIPRFAPCSTNSGASTGPIRRSQSRASQNREAAAPYPSIRPNPAETNTSETAAENARIGPIQPLAGTPNALIHPNLEGAARVAEGLPVVPDVDPQGSSNEDHDESHTDTDESENPPPATHSALAPAAPVTSARERDDASNIQQLGQYLRLPDIQIENVQRTASLMGQDHWTATLMYLEWIRYRLELSGSIGPMEVGPVPQVTRQFSFHPDVRTFIRRKIREALLMANLQAYGRTQTVRNRTLIPRSPVVLVKVGVIYLIRFSEPGHGWLTGAAPQASIDAMESEWKAMYMPPGYLTPENDAVTSVRNLIRELLKYEKSSLAKLIMAGASPGRRANQEPIPRLDDLIIKILRTMSPTHELMARSTIVESLTPMIRVRMAYLRLHMYIQCQIDRTTNQSRSPWEVIDQHLEIMRTKSHDYKIAFSRLLSDYNRHLFDGVNTATNVARITVTLPTETDIEDVMARRRQAPEPTNQEDEVTGAIF</sequence>
<reference evidence="2" key="2">
    <citation type="submission" date="2016-05" db="EMBL/GenBank/DDBJ databases">
        <title>Comparative analysis highlights variable genome content of wheat rusts and divergence of the mating loci.</title>
        <authorList>
            <person name="Cuomo C.A."/>
            <person name="Bakkeren G."/>
            <person name="Szabo L."/>
            <person name="Khalil H."/>
            <person name="Joly D."/>
            <person name="Goldberg J."/>
            <person name="Young S."/>
            <person name="Zeng Q."/>
            <person name="Fellers J."/>
        </authorList>
    </citation>
    <scope>NUCLEOTIDE SEQUENCE [LARGE SCALE GENOMIC DNA]</scope>
    <source>
        <strain evidence="2">1-1 BBBD Race 1</strain>
    </source>
</reference>
<reference evidence="3" key="4">
    <citation type="submission" date="2025-05" db="UniProtKB">
        <authorList>
            <consortium name="EnsemblFungi"/>
        </authorList>
    </citation>
    <scope>IDENTIFICATION</scope>
    <source>
        <strain evidence="3">isolate 1-1 / race 1 (BBBD)</strain>
    </source>
</reference>
<gene>
    <name evidence="2" type="ORF">PTTG_06250</name>
</gene>
<protein>
    <submittedName>
        <fullName evidence="2 3">Uncharacterized protein</fullName>
    </submittedName>
</protein>
<dbReference type="VEuPathDB" id="FungiDB:PTTG_06250"/>
<dbReference type="EMBL" id="ADAS02000047">
    <property type="protein sequence ID" value="OAV93785.1"/>
    <property type="molecule type" value="Genomic_DNA"/>
</dbReference>
<evidence type="ECO:0000313" key="3">
    <source>
        <dbReference type="EnsemblFungi" id="PTTG_06250-t43_1-p1"/>
    </source>
</evidence>
<dbReference type="Proteomes" id="UP000005240">
    <property type="component" value="Unassembled WGS sequence"/>
</dbReference>
<feature type="region of interest" description="Disordered" evidence="1">
    <location>
        <begin position="1"/>
        <end position="77"/>
    </location>
</feature>
<dbReference type="EnsemblFungi" id="PTTG_06250-t43_1">
    <property type="protein sequence ID" value="PTTG_06250-t43_1-p1"/>
    <property type="gene ID" value="PTTG_06250"/>
</dbReference>
<organism evidence="2">
    <name type="scientific">Puccinia triticina (isolate 1-1 / race 1 (BBBD))</name>
    <name type="common">Brown leaf rust fungus</name>
    <dbReference type="NCBI Taxonomy" id="630390"/>
    <lineage>
        <taxon>Eukaryota</taxon>
        <taxon>Fungi</taxon>
        <taxon>Dikarya</taxon>
        <taxon>Basidiomycota</taxon>
        <taxon>Pucciniomycotina</taxon>
        <taxon>Pucciniomycetes</taxon>
        <taxon>Pucciniales</taxon>
        <taxon>Pucciniaceae</taxon>
        <taxon>Puccinia</taxon>
    </lineage>
</organism>
<feature type="region of interest" description="Disordered" evidence="1">
    <location>
        <begin position="95"/>
        <end position="144"/>
    </location>
</feature>
<accession>A0A180GMA3</accession>
<evidence type="ECO:0000256" key="1">
    <source>
        <dbReference type="SAM" id="MobiDB-lite"/>
    </source>
</evidence>
<reference evidence="3 4" key="3">
    <citation type="journal article" date="2017" name="G3 (Bethesda)">
        <title>Comparative analysis highlights variable genome content of wheat rusts and divergence of the mating loci.</title>
        <authorList>
            <person name="Cuomo C.A."/>
            <person name="Bakkeren G."/>
            <person name="Khalil H.B."/>
            <person name="Panwar V."/>
            <person name="Joly D."/>
            <person name="Linning R."/>
            <person name="Sakthikumar S."/>
            <person name="Song X."/>
            <person name="Adiconis X."/>
            <person name="Fan L."/>
            <person name="Goldberg J.M."/>
            <person name="Levin J.Z."/>
            <person name="Young S."/>
            <person name="Zeng Q."/>
            <person name="Anikster Y."/>
            <person name="Bruce M."/>
            <person name="Wang M."/>
            <person name="Yin C."/>
            <person name="McCallum B."/>
            <person name="Szabo L.J."/>
            <person name="Hulbert S."/>
            <person name="Chen X."/>
            <person name="Fellers J.P."/>
        </authorList>
    </citation>
    <scope>NUCLEOTIDE SEQUENCE</scope>
    <source>
        <strain evidence="3">isolate 1-1 / race 1 (BBBD)</strain>
        <strain evidence="4">Isolate 1-1 / race 1 (BBBD)</strain>
    </source>
</reference>
<reference evidence="2" key="1">
    <citation type="submission" date="2009-11" db="EMBL/GenBank/DDBJ databases">
        <authorList>
            <consortium name="The Broad Institute Genome Sequencing Platform"/>
            <person name="Ward D."/>
            <person name="Feldgarden M."/>
            <person name="Earl A."/>
            <person name="Young S.K."/>
            <person name="Zeng Q."/>
            <person name="Koehrsen M."/>
            <person name="Alvarado L."/>
            <person name="Berlin A."/>
            <person name="Bochicchio J."/>
            <person name="Borenstein D."/>
            <person name="Chapman S.B."/>
            <person name="Chen Z."/>
            <person name="Engels R."/>
            <person name="Freedman E."/>
            <person name="Gellesch M."/>
            <person name="Goldberg J."/>
            <person name="Griggs A."/>
            <person name="Gujja S."/>
            <person name="Heilman E."/>
            <person name="Heiman D."/>
            <person name="Hepburn T."/>
            <person name="Howarth C."/>
            <person name="Jen D."/>
            <person name="Larson L."/>
            <person name="Lewis B."/>
            <person name="Mehta T."/>
            <person name="Park D."/>
            <person name="Pearson M."/>
            <person name="Roberts A."/>
            <person name="Saif S."/>
            <person name="Shea T."/>
            <person name="Shenoy N."/>
            <person name="Sisk P."/>
            <person name="Stolte C."/>
            <person name="Sykes S."/>
            <person name="Thomson T."/>
            <person name="Walk T."/>
            <person name="White J."/>
            <person name="Yandava C."/>
            <person name="Izard J."/>
            <person name="Baranova O.V."/>
            <person name="Blanton J.M."/>
            <person name="Tanner A.C."/>
            <person name="Dewhirst F.E."/>
            <person name="Haas B."/>
            <person name="Nusbaum C."/>
            <person name="Birren B."/>
        </authorList>
    </citation>
    <scope>NUCLEOTIDE SEQUENCE [LARGE SCALE GENOMIC DNA]</scope>
    <source>
        <strain evidence="2">1-1 BBBD Race 1</strain>
    </source>
</reference>
<evidence type="ECO:0000313" key="4">
    <source>
        <dbReference type="Proteomes" id="UP000005240"/>
    </source>
</evidence>
<keyword evidence="4" id="KW-1185">Reference proteome</keyword>
<name>A0A180GMA3_PUCT1</name>
<dbReference type="AlphaFoldDB" id="A0A180GMA3"/>